<dbReference type="InterPro" id="IPR003661">
    <property type="entry name" value="HisK_dim/P_dom"/>
</dbReference>
<keyword evidence="7" id="KW-0472">Membrane</keyword>
<dbReference type="PROSITE" id="PS50109">
    <property type="entry name" value="HIS_KIN"/>
    <property type="match status" value="1"/>
</dbReference>
<gene>
    <name evidence="9" type="ORF">NATSA_03100</name>
</gene>
<dbReference type="InterPro" id="IPR036097">
    <property type="entry name" value="HisK_dim/P_sf"/>
</dbReference>
<sequence>MLIFLTDPGGVFAVHHIQGKPDLRFEEVPHEMAASQISAIEQDSYGFIWVGTNSGLSRFDGVSVRHYKETGEPNSLPSDNIGSVYEDQNKNIWIGGYGAVARYRWETDDFDHYVLPDTLSRLSTLIQSIEEDDDGTIWISGGSNGLYYYDPFKDEIVAWEELETTAVNTIMPEGDGIIWMTTRGEGLHRLDTRTGEITVYRHDEEDSNSLASDMTSSIVRDCEGDYWIGSREGGITRLTLESGNPEAAHFKRYFNEPGSPGVLSNNYVYTLYVDREGDLWAGNENGGIHLYDREKDAFHHYGSDPDDPYSLSHNSVLSLFQDKNGRLWIGAALSGLNILDPYAIKFYHHHTRSRFRDRLSNNVIRNFEEDKDGNLWIATDGGGLNYFDRSTGLFTTFQHDPDDPSSISSDAVISLRRDPDGTLWVGTYKGGLELLTDESSGTFVSARDSLNLPDDLLNTAFDVHFDPDNNFVWIAETGQGVFRINTDTGELETFQPVMGDDQTISSSYVLRIFEDSKENLWFASLNGLSKLTEENRADALFKTFIHDEEDPESLSSNRVQQVYEDSRGIIWVATDGGLSRYEPDGKRFINYGVSDGLLTNDLRSIAEDENGDLWIGSTDGLSRFDPRSDEIQNFTHEDGLQRLEFSRYAATRLSSGEMVFGGLDGFNLFHPEHIRTNPHVPEVYITGLWLFNEQVTPHAPDSPLDKSMILTDTLRLSHNENVFTFDFVALNYTRAEQNKYAYKMEGFDTEWNYSGNFQSATYTNLDPGTYRFRVKASNNDGVWNEEGAYITVVIVPPFWQTSWFYALVIFLTVVTVTAAVRLKMSSIRKRQKELEEVVDKRTAELRNSNEELNQMIAESNRVYSVLGHDLRNPFMSIIGYSEYLSEKFEQDTDEENREIMGIILQAARNTFNLLENLLRWAGSKGQATKVIPGKVTLNDVAEEVKSTVGVQAKMKNIVIENNIEPEMAAYADNDMIQTVLRNLVSNAIKFSPEDSRVIIGAEEKEDQLLVFVQDFGVGMSNDEAQNVFTVVSGKRKKGTKGEKGTGLGLLLSKDFVQKNGGSIWVKSEKEKGSTFCFTVKKHTGAKARVS</sequence>
<dbReference type="CDD" id="cd00146">
    <property type="entry name" value="PKD"/>
    <property type="match status" value="1"/>
</dbReference>
<dbReference type="RefSeq" id="WP_210510321.1">
    <property type="nucleotide sequence ID" value="NZ_JAFIDN010000002.1"/>
</dbReference>
<evidence type="ECO:0000256" key="3">
    <source>
        <dbReference type="ARBA" id="ARBA00022553"/>
    </source>
</evidence>
<dbReference type="SUPFAM" id="SSF55874">
    <property type="entry name" value="ATPase domain of HSP90 chaperone/DNA topoisomerase II/histidine kinase"/>
    <property type="match status" value="1"/>
</dbReference>
<keyword evidence="5" id="KW-0418">Kinase</keyword>
<dbReference type="InterPro" id="IPR015943">
    <property type="entry name" value="WD40/YVTN_repeat-like_dom_sf"/>
</dbReference>
<keyword evidence="6" id="KW-0175">Coiled coil</keyword>
<comment type="caution">
    <text evidence="9">The sequence shown here is derived from an EMBL/GenBank/DDBJ whole genome shotgun (WGS) entry which is preliminary data.</text>
</comment>
<reference evidence="9" key="1">
    <citation type="submission" date="2021-02" db="EMBL/GenBank/DDBJ databases">
        <title>Natronogracilivirga saccharolytica gen. nov. sp. nov. a new anaerobic, haloalkiliphilic carbohydrate-fermenting bacterium from soda lake and proposing of Cyclonatronumiaceae fam. nov. in the phylum Balneolaeota.</title>
        <authorList>
            <person name="Zhilina T.N."/>
            <person name="Sorokin D.Y."/>
            <person name="Zavarzina D.G."/>
            <person name="Toshchakov S.V."/>
            <person name="Kublanov I.V."/>
        </authorList>
    </citation>
    <scope>NUCLEOTIDE SEQUENCE</scope>
    <source>
        <strain evidence="9">Z-1702</strain>
    </source>
</reference>
<protein>
    <recommendedName>
        <fullName evidence="2">histidine kinase</fullName>
        <ecNumber evidence="2">2.7.13.3</ecNumber>
    </recommendedName>
</protein>
<name>A0A8J7UTS0_9BACT</name>
<dbReference type="SMART" id="SM00387">
    <property type="entry name" value="HATPase_c"/>
    <property type="match status" value="1"/>
</dbReference>
<dbReference type="Pfam" id="PF00512">
    <property type="entry name" value="HisKA"/>
    <property type="match status" value="1"/>
</dbReference>
<dbReference type="EMBL" id="JAFIDN010000002">
    <property type="protein sequence ID" value="MBP3191645.1"/>
    <property type="molecule type" value="Genomic_DNA"/>
</dbReference>
<proteinExistence type="predicted"/>
<dbReference type="FunFam" id="2.60.40.10:FF:000791">
    <property type="entry name" value="Two-component system sensor histidine kinase/response regulator"/>
    <property type="match status" value="1"/>
</dbReference>
<dbReference type="SUPFAM" id="SSF47384">
    <property type="entry name" value="Homodimeric domain of signal transducing histidine kinase"/>
    <property type="match status" value="1"/>
</dbReference>
<evidence type="ECO:0000256" key="5">
    <source>
        <dbReference type="ARBA" id="ARBA00022777"/>
    </source>
</evidence>
<keyword evidence="7" id="KW-1133">Transmembrane helix</keyword>
<evidence type="ECO:0000256" key="1">
    <source>
        <dbReference type="ARBA" id="ARBA00000085"/>
    </source>
</evidence>
<dbReference type="InterPro" id="IPR036890">
    <property type="entry name" value="HATPase_C_sf"/>
</dbReference>
<dbReference type="PANTHER" id="PTHR43547:SF2">
    <property type="entry name" value="HYBRID SIGNAL TRANSDUCTION HISTIDINE KINASE C"/>
    <property type="match status" value="1"/>
</dbReference>
<dbReference type="GO" id="GO:0000155">
    <property type="term" value="F:phosphorelay sensor kinase activity"/>
    <property type="evidence" value="ECO:0007669"/>
    <property type="project" value="InterPro"/>
</dbReference>
<evidence type="ECO:0000256" key="6">
    <source>
        <dbReference type="SAM" id="Coils"/>
    </source>
</evidence>
<evidence type="ECO:0000256" key="7">
    <source>
        <dbReference type="SAM" id="Phobius"/>
    </source>
</evidence>
<dbReference type="InterPro" id="IPR011110">
    <property type="entry name" value="Reg_prop"/>
</dbReference>
<dbReference type="InterPro" id="IPR003594">
    <property type="entry name" value="HATPase_dom"/>
</dbReference>
<dbReference type="InterPro" id="IPR004358">
    <property type="entry name" value="Sig_transdc_His_kin-like_C"/>
</dbReference>
<dbReference type="PANTHER" id="PTHR43547">
    <property type="entry name" value="TWO-COMPONENT HISTIDINE KINASE"/>
    <property type="match status" value="1"/>
</dbReference>
<dbReference type="Gene3D" id="1.10.287.130">
    <property type="match status" value="1"/>
</dbReference>
<evidence type="ECO:0000313" key="9">
    <source>
        <dbReference type="EMBL" id="MBP3191645.1"/>
    </source>
</evidence>
<keyword evidence="7" id="KW-0812">Transmembrane</keyword>
<dbReference type="InterPro" id="IPR011123">
    <property type="entry name" value="Y_Y_Y"/>
</dbReference>
<evidence type="ECO:0000256" key="2">
    <source>
        <dbReference type="ARBA" id="ARBA00012438"/>
    </source>
</evidence>
<dbReference type="InterPro" id="IPR013783">
    <property type="entry name" value="Ig-like_fold"/>
</dbReference>
<feature type="coiled-coil region" evidence="6">
    <location>
        <begin position="831"/>
        <end position="862"/>
    </location>
</feature>
<evidence type="ECO:0000256" key="4">
    <source>
        <dbReference type="ARBA" id="ARBA00022679"/>
    </source>
</evidence>
<dbReference type="Gene3D" id="3.30.565.10">
    <property type="entry name" value="Histidine kinase-like ATPase, C-terminal domain"/>
    <property type="match status" value="1"/>
</dbReference>
<dbReference type="SUPFAM" id="SSF63829">
    <property type="entry name" value="Calcium-dependent phosphotriesterase"/>
    <property type="match status" value="3"/>
</dbReference>
<keyword evidence="4" id="KW-0808">Transferase</keyword>
<evidence type="ECO:0000259" key="8">
    <source>
        <dbReference type="PROSITE" id="PS50109"/>
    </source>
</evidence>
<dbReference type="Pfam" id="PF07494">
    <property type="entry name" value="Reg_prop"/>
    <property type="match status" value="8"/>
</dbReference>
<dbReference type="EC" id="2.7.13.3" evidence="2"/>
<accession>A0A8J7UTS0</accession>
<keyword evidence="3" id="KW-0597">Phosphoprotein</keyword>
<dbReference type="FunFam" id="3.30.565.10:FF:000006">
    <property type="entry name" value="Sensor histidine kinase WalK"/>
    <property type="match status" value="1"/>
</dbReference>
<keyword evidence="10" id="KW-1185">Reference proteome</keyword>
<dbReference type="InterPro" id="IPR005467">
    <property type="entry name" value="His_kinase_dom"/>
</dbReference>
<dbReference type="Gene3D" id="2.60.40.10">
    <property type="entry name" value="Immunoglobulins"/>
    <property type="match status" value="1"/>
</dbReference>
<evidence type="ECO:0000313" key="10">
    <source>
        <dbReference type="Proteomes" id="UP000673975"/>
    </source>
</evidence>
<feature type="transmembrane region" description="Helical" evidence="7">
    <location>
        <begin position="803"/>
        <end position="822"/>
    </location>
</feature>
<dbReference type="PRINTS" id="PR00344">
    <property type="entry name" value="BCTRLSENSOR"/>
</dbReference>
<dbReference type="AlphaFoldDB" id="A0A8J7UTS0"/>
<feature type="domain" description="Histidine kinase" evidence="8">
    <location>
        <begin position="865"/>
        <end position="1083"/>
    </location>
</feature>
<dbReference type="Pfam" id="PF07495">
    <property type="entry name" value="Y_Y_Y"/>
    <property type="match status" value="1"/>
</dbReference>
<organism evidence="9 10">
    <name type="scientific">Natronogracilivirga saccharolytica</name>
    <dbReference type="NCBI Taxonomy" id="2812953"/>
    <lineage>
        <taxon>Bacteria</taxon>
        <taxon>Pseudomonadati</taxon>
        <taxon>Balneolota</taxon>
        <taxon>Balneolia</taxon>
        <taxon>Balneolales</taxon>
        <taxon>Cyclonatronaceae</taxon>
        <taxon>Natronogracilivirga</taxon>
    </lineage>
</organism>
<comment type="catalytic activity">
    <reaction evidence="1">
        <text>ATP + protein L-histidine = ADP + protein N-phospho-L-histidine.</text>
        <dbReference type="EC" id="2.7.13.3"/>
    </reaction>
</comment>
<dbReference type="SMART" id="SM00388">
    <property type="entry name" value="HisKA"/>
    <property type="match status" value="1"/>
</dbReference>
<dbReference type="Gene3D" id="2.130.10.10">
    <property type="entry name" value="YVTN repeat-like/Quinoprotein amine dehydrogenase"/>
    <property type="match status" value="3"/>
</dbReference>
<dbReference type="CDD" id="cd00082">
    <property type="entry name" value="HisKA"/>
    <property type="match status" value="1"/>
</dbReference>
<dbReference type="Proteomes" id="UP000673975">
    <property type="component" value="Unassembled WGS sequence"/>
</dbReference>
<dbReference type="Pfam" id="PF02518">
    <property type="entry name" value="HATPase_c"/>
    <property type="match status" value="1"/>
</dbReference>